<comment type="subunit">
    <text evidence="3">Homodimer. Part of the 2-oxoglutarate dehydrogenase (OGDH) complex composed of E1 (2-oxoglutarate dehydrogenase), E2 (dihydrolipoamide succinyltransferase) and E3 (dihydrolipoamide dehydrogenase); the complex contains multiple copies of the three enzymatic components (E1, E2 and E3).</text>
</comment>
<dbReference type="EMBL" id="JBBHJY010000001">
    <property type="protein sequence ID" value="MEJ6008872.1"/>
    <property type="molecule type" value="Genomic_DNA"/>
</dbReference>
<dbReference type="InterPro" id="IPR029061">
    <property type="entry name" value="THDP-binding"/>
</dbReference>
<dbReference type="SUPFAM" id="SSF52518">
    <property type="entry name" value="Thiamin diphosphate-binding fold (THDP-binding)"/>
    <property type="match status" value="2"/>
</dbReference>
<evidence type="ECO:0000256" key="1">
    <source>
        <dbReference type="ARBA" id="ARBA00001964"/>
    </source>
</evidence>
<evidence type="ECO:0000256" key="3">
    <source>
        <dbReference type="ARBA" id="ARBA00011301"/>
    </source>
</evidence>
<dbReference type="PANTHER" id="PTHR43257">
    <property type="entry name" value="PYRUVATE DEHYDROGENASE E1 COMPONENT BETA SUBUNIT"/>
    <property type="match status" value="1"/>
</dbReference>
<dbReference type="Pfam" id="PF02780">
    <property type="entry name" value="Transketolase_C"/>
    <property type="match status" value="1"/>
</dbReference>
<comment type="function">
    <text evidence="2">E1 component of the 2-oxoglutarate dehydrogenase (OGDH) complex which catalyzes the decarboxylation of 2-oxoglutarate, the first step in the conversion of 2-oxoglutarate to succinyl-CoA and CO(2).</text>
</comment>
<organism evidence="9 10">
    <name type="scientific">Novosphingobium aquae</name>
    <dbReference type="NCBI Taxonomy" id="3133435"/>
    <lineage>
        <taxon>Bacteria</taxon>
        <taxon>Pseudomonadati</taxon>
        <taxon>Pseudomonadota</taxon>
        <taxon>Alphaproteobacteria</taxon>
        <taxon>Sphingomonadales</taxon>
        <taxon>Sphingomonadaceae</taxon>
        <taxon>Novosphingobium</taxon>
    </lineage>
</organism>
<protein>
    <recommendedName>
        <fullName evidence="4">2-oxoglutarate dehydrogenase E1 component</fullName>
    </recommendedName>
    <alternativeName>
        <fullName evidence="7">Alpha-ketoglutarate dehydrogenase</fullName>
    </alternativeName>
</protein>
<dbReference type="PANTHER" id="PTHR43257:SF2">
    <property type="entry name" value="PYRUVATE DEHYDROGENASE E1 COMPONENT SUBUNIT BETA"/>
    <property type="match status" value="1"/>
</dbReference>
<dbReference type="SUPFAM" id="SSF52922">
    <property type="entry name" value="TK C-terminal domain-like"/>
    <property type="match status" value="1"/>
</dbReference>
<evidence type="ECO:0000256" key="5">
    <source>
        <dbReference type="ARBA" id="ARBA00023002"/>
    </source>
</evidence>
<name>A0ABU8S4P3_9SPHN</name>
<evidence type="ECO:0000256" key="6">
    <source>
        <dbReference type="ARBA" id="ARBA00023052"/>
    </source>
</evidence>
<evidence type="ECO:0000256" key="2">
    <source>
        <dbReference type="ARBA" id="ARBA00003906"/>
    </source>
</evidence>
<keyword evidence="10" id="KW-1185">Reference proteome</keyword>
<evidence type="ECO:0000313" key="10">
    <source>
        <dbReference type="Proteomes" id="UP001379235"/>
    </source>
</evidence>
<dbReference type="Gene3D" id="3.40.50.970">
    <property type="match status" value="2"/>
</dbReference>
<evidence type="ECO:0000256" key="4">
    <source>
        <dbReference type="ARBA" id="ARBA00013321"/>
    </source>
</evidence>
<feature type="domain" description="Transketolase-like pyrimidine-binding" evidence="8">
    <location>
        <begin position="351"/>
        <end position="528"/>
    </location>
</feature>
<dbReference type="Pfam" id="PF00676">
    <property type="entry name" value="E1_dh"/>
    <property type="match status" value="1"/>
</dbReference>
<dbReference type="SMART" id="SM00861">
    <property type="entry name" value="Transket_pyr"/>
    <property type="match status" value="1"/>
</dbReference>
<dbReference type="CDD" id="cd07036">
    <property type="entry name" value="TPP_PYR_E1-PDHc-beta_like"/>
    <property type="match status" value="1"/>
</dbReference>
<comment type="caution">
    <text evidence="9">The sequence shown here is derived from an EMBL/GenBank/DDBJ whole genome shotgun (WGS) entry which is preliminary data.</text>
</comment>
<dbReference type="Pfam" id="PF02779">
    <property type="entry name" value="Transket_pyr"/>
    <property type="match status" value="1"/>
</dbReference>
<proteinExistence type="predicted"/>
<dbReference type="InterPro" id="IPR033248">
    <property type="entry name" value="Transketolase_C"/>
</dbReference>
<dbReference type="InterPro" id="IPR009014">
    <property type="entry name" value="Transketo_C/PFOR_II"/>
</dbReference>
<evidence type="ECO:0000259" key="8">
    <source>
        <dbReference type="SMART" id="SM00861"/>
    </source>
</evidence>
<dbReference type="CDD" id="cd02000">
    <property type="entry name" value="TPP_E1_PDC_ADC_BCADC"/>
    <property type="match status" value="1"/>
</dbReference>
<keyword evidence="6" id="KW-0786">Thiamine pyrophosphate</keyword>
<gene>
    <name evidence="9" type="ORF">WG900_02950</name>
</gene>
<dbReference type="InterPro" id="IPR005475">
    <property type="entry name" value="Transketolase-like_Pyr-bd"/>
</dbReference>
<comment type="cofactor">
    <cofactor evidence="1">
        <name>thiamine diphosphate</name>
        <dbReference type="ChEBI" id="CHEBI:58937"/>
    </cofactor>
</comment>
<dbReference type="Proteomes" id="UP001379235">
    <property type="component" value="Unassembled WGS sequence"/>
</dbReference>
<dbReference type="Gene3D" id="3.40.50.920">
    <property type="match status" value="1"/>
</dbReference>
<reference evidence="9 10" key="1">
    <citation type="submission" date="2024-03" db="EMBL/GenBank/DDBJ databases">
        <authorList>
            <person name="Jo J.-H."/>
        </authorList>
    </citation>
    <scope>NUCLEOTIDE SEQUENCE [LARGE SCALE GENOMIC DNA]</scope>
    <source>
        <strain evidence="9 10">AS3R-12</strain>
    </source>
</reference>
<dbReference type="InterPro" id="IPR001017">
    <property type="entry name" value="DH_E1"/>
</dbReference>
<dbReference type="RefSeq" id="WP_339964545.1">
    <property type="nucleotide sequence ID" value="NZ_JBBHJY010000001.1"/>
</dbReference>
<evidence type="ECO:0000256" key="7">
    <source>
        <dbReference type="ARBA" id="ARBA00030680"/>
    </source>
</evidence>
<keyword evidence="5" id="KW-0560">Oxidoreductase</keyword>
<evidence type="ECO:0000313" key="9">
    <source>
        <dbReference type="EMBL" id="MEJ6008872.1"/>
    </source>
</evidence>
<accession>A0ABU8S4P3</accession>
<sequence length="675" mass="71675">MANGNLGIEPEVLKAIYGQMTRIRAVDKAIQAGLSAGKFMFTYWPMTGQECIPATISQLTSERDYMVTTYRGIHDQVAKGVDLFGMFAEALGRQDGVNKGKGGSPHISDPSSGSMVTTAIVGAGAPIANGLAISAKERGEDRVTIVNFGDGATSIGAVHEAMNLAGAWKLPVIFMCQNNQWGEYTPIPDYTASPNFYGRAEALGFRGVQLDGNDPAAFYNGMKDVIDHVRAGKGPVFVEAMTYRMGPHAGVGDNYNADKDVLAAARERAPIEKTRALLIEAGICSDDELTALETATAAEVEDAITRAMASPVTPATETVIDVFADVTCVPQRGVYPERADEGALPADTKSMSMVEAIRDAQHIAMTKNPEVFILGEDVGDPQGGVFGTNKGLQTEFGKNRVRPTPIAEQAIIGAAIGSSIAGMNPIAEIMFTDFFGVCMDQVYNHAAKQRYMSGSATHAPMTIRVQAGGGMGGFGAQHSQSMEAWLLHSPGIKVVYPSNPIDAKGLLASCIADPDPCVMIESMMLLFTQKADVPTGDYRVPLGVAKVVREGTDITLISYGWMLHQALAAAEELAKEGISAEVIDLRSLMPIDYHRVLASVKKTGRALVVHAAVEFCGLGSEICATINEELWGQLKAPASRLGAEYAPIAYSQAIEFSQVPGAAAITARARATVKS</sequence>